<proteinExistence type="predicted"/>
<feature type="region of interest" description="Disordered" evidence="1">
    <location>
        <begin position="1"/>
        <end position="130"/>
    </location>
</feature>
<protein>
    <recommendedName>
        <fullName evidence="2">Retrotransposon gag domain-containing protein</fullName>
    </recommendedName>
</protein>
<dbReference type="InterPro" id="IPR005162">
    <property type="entry name" value="Retrotrans_gag_dom"/>
</dbReference>
<accession>A0A8S9I179</accession>
<feature type="domain" description="Retrotransposon gag" evidence="2">
    <location>
        <begin position="234"/>
        <end position="320"/>
    </location>
</feature>
<comment type="caution">
    <text evidence="3">The sequence shown here is derived from an EMBL/GenBank/DDBJ whole genome shotgun (WGS) entry which is preliminary data.</text>
</comment>
<feature type="domain" description="Retrotransposon gag" evidence="2">
    <location>
        <begin position="463"/>
        <end position="550"/>
    </location>
</feature>
<feature type="region of interest" description="Disordered" evidence="1">
    <location>
        <begin position="347"/>
        <end position="374"/>
    </location>
</feature>
<feature type="compositionally biased region" description="Basic and acidic residues" evidence="1">
    <location>
        <begin position="347"/>
        <end position="359"/>
    </location>
</feature>
<sequence length="741" mass="84098">MAVDEQDELPKATQREAELQRKIDGLQSHVTKLHKTRKETNPELSSEFQSLKEKLNEHSKQLEQSAEMLSQRESENLNLYDENQALNTASNKKRDASTCEKAKDAQTYDVDDSESEPEPDKESPDGATKVESPMVAYLEHIFTKRLDATQSMVERLPEVVPPIRKSNPDSYADTPFTDEITLIEMPKKFSFPSIKAYDGTTDLDDHVAHYRQRMLVVALPKGSHEATMCKGFGSTLIGPALQWYINLPSRSIASFAVLSDKFVEQFTSSKDLEKTSDSLYEILQHRAEPLRGYIAHFNQEKVAIPECSIPTAISAFKRGLLSDGDLCKELTKYQCKIMEDVLSRAWAERDEKPSQRPARDSGNQNRGRYQNRPIEKAEGMAVSTWPDISHLSVSRPELINVLRQMGQQITLIEMPRKLSFPSIKAYDGTTDPDDHIAQYRQKMLAVALQKGSREATMCKGFGSTLTGPALQWYINLPSRSIASFAVLSDIFVEQFARSMVLEKTSDSLYEILQHRTEPLRGYIARFNQEKVAIPECSIPTAISAFKRGLLPDGDLYKELTKYQCKTMEDVLSRAWAQRDEKPSQRPARDSGNRNRGRYQNRPIEKAEGMAVSTWPDISHLSVSRPELINVVRQMGQKVKWPQKMKAPDSFRNPGFWCDFHREHGHKMEDCIALKVEVNELLKKGHRREFLSEKAKSHLSKETMGKPTEAAPFSLPRQDRVIHVISGDYSEGKDQGLIAVTE</sequence>
<gene>
    <name evidence="3" type="ORF">F2Q70_00017471</name>
</gene>
<evidence type="ECO:0000259" key="2">
    <source>
        <dbReference type="Pfam" id="PF03732"/>
    </source>
</evidence>
<evidence type="ECO:0000313" key="3">
    <source>
        <dbReference type="EMBL" id="KAF2562896.1"/>
    </source>
</evidence>
<dbReference type="PANTHER" id="PTHR33223:SF9">
    <property type="entry name" value="RETROTRANSPOSON GAG DOMAIN-CONTAINING PROTEIN"/>
    <property type="match status" value="1"/>
</dbReference>
<feature type="compositionally biased region" description="Basic and acidic residues" evidence="1">
    <location>
        <begin position="8"/>
        <end position="24"/>
    </location>
</feature>
<dbReference type="AlphaFoldDB" id="A0A8S9I179"/>
<evidence type="ECO:0000256" key="1">
    <source>
        <dbReference type="SAM" id="MobiDB-lite"/>
    </source>
</evidence>
<name>A0A8S9I179_BRACR</name>
<feature type="compositionally biased region" description="Basic and acidic residues" evidence="1">
    <location>
        <begin position="575"/>
        <end position="592"/>
    </location>
</feature>
<feature type="compositionally biased region" description="Basic and acidic residues" evidence="1">
    <location>
        <begin position="92"/>
        <end position="106"/>
    </location>
</feature>
<feature type="region of interest" description="Disordered" evidence="1">
    <location>
        <begin position="575"/>
        <end position="603"/>
    </location>
</feature>
<feature type="compositionally biased region" description="Basic and acidic residues" evidence="1">
    <location>
        <begin position="50"/>
        <end position="61"/>
    </location>
</feature>
<organism evidence="3">
    <name type="scientific">Brassica cretica</name>
    <name type="common">Mustard</name>
    <dbReference type="NCBI Taxonomy" id="69181"/>
    <lineage>
        <taxon>Eukaryota</taxon>
        <taxon>Viridiplantae</taxon>
        <taxon>Streptophyta</taxon>
        <taxon>Embryophyta</taxon>
        <taxon>Tracheophyta</taxon>
        <taxon>Spermatophyta</taxon>
        <taxon>Magnoliopsida</taxon>
        <taxon>eudicotyledons</taxon>
        <taxon>Gunneridae</taxon>
        <taxon>Pentapetalae</taxon>
        <taxon>rosids</taxon>
        <taxon>malvids</taxon>
        <taxon>Brassicales</taxon>
        <taxon>Brassicaceae</taxon>
        <taxon>Brassiceae</taxon>
        <taxon>Brassica</taxon>
    </lineage>
</organism>
<dbReference type="PANTHER" id="PTHR33223">
    <property type="entry name" value="CCHC-TYPE DOMAIN-CONTAINING PROTEIN"/>
    <property type="match status" value="1"/>
</dbReference>
<dbReference type="Pfam" id="PF03732">
    <property type="entry name" value="Retrotrans_gag"/>
    <property type="match status" value="2"/>
</dbReference>
<reference evidence="3" key="1">
    <citation type="submission" date="2019-12" db="EMBL/GenBank/DDBJ databases">
        <title>Genome sequencing and annotation of Brassica cretica.</title>
        <authorList>
            <person name="Studholme D.J."/>
            <person name="Sarris P.F."/>
        </authorList>
    </citation>
    <scope>NUCLEOTIDE SEQUENCE</scope>
    <source>
        <strain evidence="3">PFS-102/07</strain>
        <tissue evidence="3">Leaf</tissue>
    </source>
</reference>
<dbReference type="EMBL" id="QGKY02001250">
    <property type="protein sequence ID" value="KAF2562896.1"/>
    <property type="molecule type" value="Genomic_DNA"/>
</dbReference>